<feature type="coiled-coil region" evidence="1">
    <location>
        <begin position="189"/>
        <end position="223"/>
    </location>
</feature>
<dbReference type="EMBL" id="BEGY01000001">
    <property type="protein sequence ID" value="GAX72815.1"/>
    <property type="molecule type" value="Genomic_DNA"/>
</dbReference>
<name>A0A250WPP2_9CHLO</name>
<evidence type="ECO:0000313" key="2">
    <source>
        <dbReference type="EMBL" id="GAX72815.1"/>
    </source>
</evidence>
<keyword evidence="3" id="KW-1185">Reference proteome</keyword>
<proteinExistence type="predicted"/>
<gene>
    <name evidence="2" type="ORF">CEUSTIGMA_g270.t1</name>
</gene>
<evidence type="ECO:0000313" key="3">
    <source>
        <dbReference type="Proteomes" id="UP000232323"/>
    </source>
</evidence>
<sequence length="599" mass="65834">MERNLCTGHAFCPTPVEKAETVPKESKGAKRGLQFSPVGHLPFLHNANEQNVAEGCSPASSSVCGHGTPSSWRVSEDHQHLIVQPACQSVFAFGCEQDKPRSIVNDVISPVQLIYSEKSSPQFLGKSCNTTTVKNWKWREAADRATAAYDHVLLHTNPLHASMPDYTSLYVNEVARASEDDYADQAATASQWIERCLLLEGRLDQLENEQRLLLQEHESLLQHVQGPCTTPNQPPSYAYLAEKVHHVMDACQPQHAVIAQRKFMASKNHETENRMSRELQHSHPCISNQVRSEGASCGQGLGLSMVDNSHPKAAEEQEASNNFVEALGFMPKEARDMDTECKMDAVTGKPSGLNATACNVTLRDDPFDPLEHTLSTAMPRLGGSVIFPSSTGRMLSSSLKNMDVCQDLITEAAATLKTSMLGSEFTELDLVCSMLIAALALLQGAGAKHAGSRVSSSAVRMSGCGELMWHDLQRHSQKVVQTRDSETQSDQSLCGMSSWSYNKTNNCIDPEADVEEAKNQSDLGCIRDIAEEYELLKKECSSLHGALRAMCHIEEEKDHLKCECDSLKAELLNSRAENKRILAKLRISVMMGHCTSSHG</sequence>
<dbReference type="AlphaFoldDB" id="A0A250WPP2"/>
<comment type="caution">
    <text evidence="2">The sequence shown here is derived from an EMBL/GenBank/DDBJ whole genome shotgun (WGS) entry which is preliminary data.</text>
</comment>
<organism evidence="2 3">
    <name type="scientific">Chlamydomonas eustigma</name>
    <dbReference type="NCBI Taxonomy" id="1157962"/>
    <lineage>
        <taxon>Eukaryota</taxon>
        <taxon>Viridiplantae</taxon>
        <taxon>Chlorophyta</taxon>
        <taxon>core chlorophytes</taxon>
        <taxon>Chlorophyceae</taxon>
        <taxon>CS clade</taxon>
        <taxon>Chlamydomonadales</taxon>
        <taxon>Chlamydomonadaceae</taxon>
        <taxon>Chlamydomonas</taxon>
    </lineage>
</organism>
<protein>
    <submittedName>
        <fullName evidence="2">Uncharacterized protein</fullName>
    </submittedName>
</protein>
<dbReference type="Proteomes" id="UP000232323">
    <property type="component" value="Unassembled WGS sequence"/>
</dbReference>
<reference evidence="2 3" key="1">
    <citation type="submission" date="2017-08" db="EMBL/GenBank/DDBJ databases">
        <title>Acidophilic green algal genome provides insights into adaptation to an acidic environment.</title>
        <authorList>
            <person name="Hirooka S."/>
            <person name="Hirose Y."/>
            <person name="Kanesaki Y."/>
            <person name="Higuchi S."/>
            <person name="Fujiwara T."/>
            <person name="Onuma R."/>
            <person name="Era A."/>
            <person name="Ohbayashi R."/>
            <person name="Uzuka A."/>
            <person name="Nozaki H."/>
            <person name="Yoshikawa H."/>
            <person name="Miyagishima S.Y."/>
        </authorList>
    </citation>
    <scope>NUCLEOTIDE SEQUENCE [LARGE SCALE GENOMIC DNA]</scope>
    <source>
        <strain evidence="2 3">NIES-2499</strain>
    </source>
</reference>
<evidence type="ECO:0000256" key="1">
    <source>
        <dbReference type="SAM" id="Coils"/>
    </source>
</evidence>
<accession>A0A250WPP2</accession>
<keyword evidence="1" id="KW-0175">Coiled coil</keyword>